<protein>
    <submittedName>
        <fullName evidence="4">ADP-ribosylglycohydrolase family protein</fullName>
    </submittedName>
</protein>
<gene>
    <name evidence="4" type="ORF">GSM42_11370</name>
</gene>
<comment type="cofactor">
    <cofactor evidence="3">
        <name>Mg(2+)</name>
        <dbReference type="ChEBI" id="CHEBI:18420"/>
    </cofactor>
    <text evidence="3">Binds 2 magnesium ions per subunit.</text>
</comment>
<evidence type="ECO:0000256" key="2">
    <source>
        <dbReference type="ARBA" id="ARBA00022801"/>
    </source>
</evidence>
<dbReference type="InterPro" id="IPR050792">
    <property type="entry name" value="ADP-ribosylglycohydrolase"/>
</dbReference>
<name>A0A6I4VRL4_9BACL</name>
<dbReference type="SUPFAM" id="SSF101478">
    <property type="entry name" value="ADP-ribosylglycohydrolase"/>
    <property type="match status" value="1"/>
</dbReference>
<dbReference type="GO" id="GO:0016787">
    <property type="term" value="F:hydrolase activity"/>
    <property type="evidence" value="ECO:0007669"/>
    <property type="project" value="UniProtKB-KW"/>
</dbReference>
<feature type="binding site" evidence="3">
    <location>
        <position position="59"/>
    </location>
    <ligand>
        <name>Mg(2+)</name>
        <dbReference type="ChEBI" id="CHEBI:18420"/>
        <label>1</label>
    </ligand>
</feature>
<keyword evidence="2 4" id="KW-0378">Hydrolase</keyword>
<evidence type="ECO:0000313" key="4">
    <source>
        <dbReference type="EMBL" id="MXQ54299.1"/>
    </source>
</evidence>
<sequence length="306" mass="33608">MMNHEQILGGIYGLLVGDAVGVPYEFHSVNQLPPIEQIDMVPPKGFIRAHPGVPTGTWSDDGAGALCLLNSLIECGKLDLTDFSNKLWAWYSQGLWAVDGKVFDIGIQTQASLQAFRDGISPEQSGNVYPEGKGNGSLMRVLPLALWHQGSDEQLVIDSHTQSLVTHGHLTNQVACALYCLWVREAAKQQSMEDAYQIAVKNLRNIYGNKSPERIELDHTICPEEEPTSNGSGYVVETLRSVRIAVKEADYEQVIKKAISLGEDTDTNAAIAGGLYGVKVGFTGISNRWLTQLRGKDKVDKLIRSW</sequence>
<evidence type="ECO:0000313" key="5">
    <source>
        <dbReference type="Proteomes" id="UP000430692"/>
    </source>
</evidence>
<evidence type="ECO:0000256" key="3">
    <source>
        <dbReference type="PIRSR" id="PIRSR605502-1"/>
    </source>
</evidence>
<dbReference type="PANTHER" id="PTHR16222">
    <property type="entry name" value="ADP-RIBOSYLGLYCOHYDROLASE"/>
    <property type="match status" value="1"/>
</dbReference>
<dbReference type="EMBL" id="WUUL01000007">
    <property type="protein sequence ID" value="MXQ54299.1"/>
    <property type="molecule type" value="Genomic_DNA"/>
</dbReference>
<proteinExistence type="inferred from homology"/>
<dbReference type="PANTHER" id="PTHR16222:SF24">
    <property type="entry name" value="ADP-RIBOSYLHYDROLASE ARH3"/>
    <property type="match status" value="1"/>
</dbReference>
<dbReference type="GO" id="GO:0046872">
    <property type="term" value="F:metal ion binding"/>
    <property type="evidence" value="ECO:0007669"/>
    <property type="project" value="UniProtKB-KW"/>
</dbReference>
<comment type="similarity">
    <text evidence="1">Belongs to the ADP-ribosylglycohydrolase family.</text>
</comment>
<dbReference type="Gene3D" id="1.10.4080.10">
    <property type="entry name" value="ADP-ribosylation/Crystallin J1"/>
    <property type="match status" value="1"/>
</dbReference>
<accession>A0A6I4VRL4</accession>
<dbReference type="InterPro" id="IPR005502">
    <property type="entry name" value="Ribosyl_crysJ1"/>
</dbReference>
<keyword evidence="5" id="KW-1185">Reference proteome</keyword>
<comment type="caution">
    <text evidence="4">The sequence shown here is derived from an EMBL/GenBank/DDBJ whole genome shotgun (WGS) entry which is preliminary data.</text>
</comment>
<dbReference type="InterPro" id="IPR036705">
    <property type="entry name" value="Ribosyl_crysJ1_sf"/>
</dbReference>
<dbReference type="Pfam" id="PF03747">
    <property type="entry name" value="ADP_ribosyl_GH"/>
    <property type="match status" value="1"/>
</dbReference>
<dbReference type="Proteomes" id="UP000430692">
    <property type="component" value="Unassembled WGS sequence"/>
</dbReference>
<keyword evidence="3" id="KW-0479">Metal-binding</keyword>
<feature type="binding site" evidence="3">
    <location>
        <position position="266"/>
    </location>
    <ligand>
        <name>Mg(2+)</name>
        <dbReference type="ChEBI" id="CHEBI:18420"/>
        <label>1</label>
    </ligand>
</feature>
<organism evidence="4 5">
    <name type="scientific">Shimazuella alba</name>
    <dbReference type="NCBI Taxonomy" id="2690964"/>
    <lineage>
        <taxon>Bacteria</taxon>
        <taxon>Bacillati</taxon>
        <taxon>Bacillota</taxon>
        <taxon>Bacilli</taxon>
        <taxon>Bacillales</taxon>
        <taxon>Thermoactinomycetaceae</taxon>
        <taxon>Shimazuella</taxon>
    </lineage>
</organism>
<keyword evidence="3" id="KW-0460">Magnesium</keyword>
<feature type="binding site" evidence="3">
    <location>
        <position position="267"/>
    </location>
    <ligand>
        <name>Mg(2+)</name>
        <dbReference type="ChEBI" id="CHEBI:18420"/>
        <label>1</label>
    </ligand>
</feature>
<evidence type="ECO:0000256" key="1">
    <source>
        <dbReference type="ARBA" id="ARBA00010702"/>
    </source>
</evidence>
<dbReference type="AlphaFoldDB" id="A0A6I4VRL4"/>
<feature type="binding site" evidence="3">
    <location>
        <position position="60"/>
    </location>
    <ligand>
        <name>Mg(2+)</name>
        <dbReference type="ChEBI" id="CHEBI:18420"/>
        <label>1</label>
    </ligand>
</feature>
<reference evidence="4 5" key="1">
    <citation type="submission" date="2019-12" db="EMBL/GenBank/DDBJ databases">
        <title>Whole-genome analyses of novel actinobacteria.</title>
        <authorList>
            <person name="Sahin N."/>
            <person name="Saygin H."/>
        </authorList>
    </citation>
    <scope>NUCLEOTIDE SEQUENCE [LARGE SCALE GENOMIC DNA]</scope>
    <source>
        <strain evidence="4 5">KC615</strain>
    </source>
</reference>
<feature type="binding site" evidence="3">
    <location>
        <position position="264"/>
    </location>
    <ligand>
        <name>Mg(2+)</name>
        <dbReference type="ChEBI" id="CHEBI:18420"/>
        <label>1</label>
    </ligand>
</feature>
<feature type="binding site" evidence="3">
    <location>
        <position position="61"/>
    </location>
    <ligand>
        <name>Mg(2+)</name>
        <dbReference type="ChEBI" id="CHEBI:18420"/>
        <label>1</label>
    </ligand>
</feature>